<feature type="region of interest" description="Disordered" evidence="10">
    <location>
        <begin position="136"/>
        <end position="165"/>
    </location>
</feature>
<dbReference type="GO" id="GO:0006617">
    <property type="term" value="P:SRP-dependent cotranslational protein targeting to membrane, signal sequence recognition"/>
    <property type="evidence" value="ECO:0007669"/>
    <property type="project" value="TreeGrafter"/>
</dbReference>
<evidence type="ECO:0000256" key="4">
    <source>
        <dbReference type="ARBA" id="ARBA00022490"/>
    </source>
</evidence>
<evidence type="ECO:0000256" key="6">
    <source>
        <dbReference type="ARBA" id="ARBA00023135"/>
    </source>
</evidence>
<evidence type="ECO:0000313" key="11">
    <source>
        <dbReference type="EMBL" id="CAF0867041.1"/>
    </source>
</evidence>
<dbReference type="InterPro" id="IPR002778">
    <property type="entry name" value="Signal_recog_particle_SRP19"/>
</dbReference>
<evidence type="ECO:0000256" key="8">
    <source>
        <dbReference type="ARBA" id="ARBA00023274"/>
    </source>
</evidence>
<dbReference type="Gene3D" id="3.30.56.30">
    <property type="entry name" value="Signal recognition particle, SRP19-like subunit"/>
    <property type="match status" value="1"/>
</dbReference>
<keyword evidence="12" id="KW-1185">Reference proteome</keyword>
<evidence type="ECO:0000256" key="3">
    <source>
        <dbReference type="ARBA" id="ARBA00008910"/>
    </source>
</evidence>
<evidence type="ECO:0000256" key="9">
    <source>
        <dbReference type="ARBA" id="ARBA00045518"/>
    </source>
</evidence>
<dbReference type="PANTHER" id="PTHR17453">
    <property type="entry name" value="SIGNAL RECOGNITION PARTICLE 19 KD PROTEIN"/>
    <property type="match status" value="1"/>
</dbReference>
<name>A0A813X8U7_9BILA</name>
<dbReference type="Proteomes" id="UP000663879">
    <property type="component" value="Unassembled WGS sequence"/>
</dbReference>
<dbReference type="GO" id="GO:0008312">
    <property type="term" value="F:7S RNA binding"/>
    <property type="evidence" value="ECO:0007669"/>
    <property type="project" value="InterPro"/>
</dbReference>
<evidence type="ECO:0000256" key="7">
    <source>
        <dbReference type="ARBA" id="ARBA00023242"/>
    </source>
</evidence>
<comment type="similarity">
    <text evidence="3">Belongs to the SRP19 family.</text>
</comment>
<keyword evidence="5" id="KW-0694">RNA-binding</keyword>
<dbReference type="PANTHER" id="PTHR17453:SF0">
    <property type="entry name" value="SIGNAL RECOGNITION PARTICLE 19 KDA PROTEIN"/>
    <property type="match status" value="1"/>
</dbReference>
<dbReference type="AlphaFoldDB" id="A0A813X8U7"/>
<evidence type="ECO:0000256" key="10">
    <source>
        <dbReference type="SAM" id="MobiDB-lite"/>
    </source>
</evidence>
<dbReference type="GO" id="GO:0005786">
    <property type="term" value="C:signal recognition particle, endoplasmic reticulum targeting"/>
    <property type="evidence" value="ECO:0007669"/>
    <property type="project" value="UniProtKB-KW"/>
</dbReference>
<feature type="compositionally biased region" description="Low complexity" evidence="10">
    <location>
        <begin position="144"/>
        <end position="159"/>
    </location>
</feature>
<dbReference type="InterPro" id="IPR036521">
    <property type="entry name" value="SRP19-like_sf"/>
</dbReference>
<keyword evidence="4" id="KW-0963">Cytoplasm</keyword>
<comment type="caution">
    <text evidence="11">The sequence shown here is derived from an EMBL/GenBank/DDBJ whole genome shotgun (WGS) entry which is preliminary data.</text>
</comment>
<keyword evidence="6" id="KW-0733">Signal recognition particle</keyword>
<evidence type="ECO:0000256" key="5">
    <source>
        <dbReference type="ARBA" id="ARBA00022884"/>
    </source>
</evidence>
<proteinExistence type="inferred from homology"/>
<comment type="subcellular location">
    <subcellularLocation>
        <location evidence="1">Cytoplasm</location>
    </subcellularLocation>
    <subcellularLocation>
        <location evidence="2">Nucleus</location>
        <location evidence="2">Nucleolus</location>
    </subcellularLocation>
</comment>
<dbReference type="EMBL" id="CAJNOC010001463">
    <property type="protein sequence ID" value="CAF0867041.1"/>
    <property type="molecule type" value="Genomic_DNA"/>
</dbReference>
<gene>
    <name evidence="11" type="ORF">OXX778_LOCUS9736</name>
</gene>
<evidence type="ECO:0000256" key="1">
    <source>
        <dbReference type="ARBA" id="ARBA00004496"/>
    </source>
</evidence>
<comment type="function">
    <text evidence="9">Component of the signal recognition particle (SRP) complex, a ribonucleoprotein complex that mediates the cotranslational targeting of secretory and membrane proteins to the endoplasmic reticulum (ER). Binds directly to 7SL RNA. Mediates binding of SRP54 to the SRP complex.</text>
</comment>
<organism evidence="11 12">
    <name type="scientific">Brachionus calyciflorus</name>
    <dbReference type="NCBI Taxonomy" id="104777"/>
    <lineage>
        <taxon>Eukaryota</taxon>
        <taxon>Metazoa</taxon>
        <taxon>Spiralia</taxon>
        <taxon>Gnathifera</taxon>
        <taxon>Rotifera</taxon>
        <taxon>Eurotatoria</taxon>
        <taxon>Monogononta</taxon>
        <taxon>Pseudotrocha</taxon>
        <taxon>Ploima</taxon>
        <taxon>Brachionidae</taxon>
        <taxon>Brachionus</taxon>
    </lineage>
</organism>
<protein>
    <recommendedName>
        <fullName evidence="13">Signal recognition particle 19 kDa protein</fullName>
    </recommendedName>
</protein>
<dbReference type="Pfam" id="PF01922">
    <property type="entry name" value="SRP19"/>
    <property type="match status" value="1"/>
</dbReference>
<evidence type="ECO:0008006" key="13">
    <source>
        <dbReference type="Google" id="ProtNLM"/>
    </source>
</evidence>
<dbReference type="OrthoDB" id="2190947at2759"/>
<evidence type="ECO:0000256" key="2">
    <source>
        <dbReference type="ARBA" id="ARBA00004604"/>
    </source>
</evidence>
<dbReference type="GO" id="GO:0005730">
    <property type="term" value="C:nucleolus"/>
    <property type="evidence" value="ECO:0007669"/>
    <property type="project" value="UniProtKB-SubCell"/>
</dbReference>
<dbReference type="FunFam" id="3.30.56.30:FF:000002">
    <property type="entry name" value="Signal recognition particle 19kDa"/>
    <property type="match status" value="1"/>
</dbReference>
<accession>A0A813X8U7</accession>
<keyword evidence="8" id="KW-0687">Ribonucleoprotein</keyword>
<reference evidence="11" key="1">
    <citation type="submission" date="2021-02" db="EMBL/GenBank/DDBJ databases">
        <authorList>
            <person name="Nowell W R."/>
        </authorList>
    </citation>
    <scope>NUCLEOTIDE SEQUENCE</scope>
    <source>
        <strain evidence="11">Ploen Becks lab</strain>
    </source>
</reference>
<dbReference type="SUPFAM" id="SSF69695">
    <property type="entry name" value="SRP19"/>
    <property type="match status" value="1"/>
</dbReference>
<evidence type="ECO:0000313" key="12">
    <source>
        <dbReference type="Proteomes" id="UP000663879"/>
    </source>
</evidence>
<sequence>MASPIQLVSLSRRERTANINVGSFHPTKKHSDKARWICFYPSYINNKRTVSEGRKIPMKSAVENPTLSEIKDVLLNAGFSIELENKVFPRELNKYDNRGRIRVQLRNDDGTPVKSDFKDRESIFLYVAETIPKLKTRGAGGVAKSSTQTQSQASSTSSKKSGKKK</sequence>
<keyword evidence="7" id="KW-0539">Nucleus</keyword>